<dbReference type="InterPro" id="IPR016084">
    <property type="entry name" value="Haem_Oase-like_multi-hlx"/>
</dbReference>
<dbReference type="InterPro" id="IPR016053">
    <property type="entry name" value="Haem_Oase-like"/>
</dbReference>
<keyword evidence="6" id="KW-0560">Oxidoreductase</keyword>
<dbReference type="GO" id="GO:0020037">
    <property type="term" value="F:heme binding"/>
    <property type="evidence" value="ECO:0007669"/>
    <property type="project" value="TreeGrafter"/>
</dbReference>
<evidence type="ECO:0000256" key="5">
    <source>
        <dbReference type="PIRSR" id="PIRSR000343-2"/>
    </source>
</evidence>
<dbReference type="PIRSF" id="PIRSF000343">
    <property type="entry name" value="Haem_Oase"/>
    <property type="match status" value="1"/>
</dbReference>
<dbReference type="InterPro" id="IPR002051">
    <property type="entry name" value="Haem_Oase"/>
</dbReference>
<evidence type="ECO:0000256" key="1">
    <source>
        <dbReference type="ARBA" id="ARBA00022617"/>
    </source>
</evidence>
<evidence type="ECO:0000313" key="7">
    <source>
        <dbReference type="Proteomes" id="UP000542742"/>
    </source>
</evidence>
<keyword evidence="7" id="KW-1185">Reference proteome</keyword>
<dbReference type="GO" id="GO:0046872">
    <property type="term" value="F:metal ion binding"/>
    <property type="evidence" value="ECO:0007669"/>
    <property type="project" value="UniProtKB-KW"/>
</dbReference>
<dbReference type="GO" id="GO:0004392">
    <property type="term" value="F:heme oxygenase (decyclizing) activity"/>
    <property type="evidence" value="ECO:0007669"/>
    <property type="project" value="UniProtKB-EC"/>
</dbReference>
<dbReference type="PANTHER" id="PTHR10720:SF0">
    <property type="entry name" value="HEME OXYGENASE"/>
    <property type="match status" value="1"/>
</dbReference>
<dbReference type="GO" id="GO:0006788">
    <property type="term" value="P:heme oxidation"/>
    <property type="evidence" value="ECO:0007669"/>
    <property type="project" value="InterPro"/>
</dbReference>
<dbReference type="GO" id="GO:0042167">
    <property type="term" value="P:heme catabolic process"/>
    <property type="evidence" value="ECO:0007669"/>
    <property type="project" value="TreeGrafter"/>
</dbReference>
<dbReference type="AlphaFoldDB" id="A0A7W7CMM8"/>
<keyword evidence="3 5" id="KW-0408">Iron</keyword>
<evidence type="ECO:0000256" key="2">
    <source>
        <dbReference type="ARBA" id="ARBA00022723"/>
    </source>
</evidence>
<dbReference type="PANTHER" id="PTHR10720">
    <property type="entry name" value="HEME OXYGENASE"/>
    <property type="match status" value="1"/>
</dbReference>
<dbReference type="Pfam" id="PF01126">
    <property type="entry name" value="Heme_oxygenase"/>
    <property type="match status" value="1"/>
</dbReference>
<dbReference type="Gene3D" id="1.20.910.10">
    <property type="entry name" value="Heme oxygenase-like"/>
    <property type="match status" value="1"/>
</dbReference>
<dbReference type="CDD" id="cd19165">
    <property type="entry name" value="HemeO"/>
    <property type="match status" value="1"/>
</dbReference>
<evidence type="ECO:0000256" key="3">
    <source>
        <dbReference type="ARBA" id="ARBA00023004"/>
    </source>
</evidence>
<feature type="binding site" evidence="4">
    <location>
        <position position="120"/>
    </location>
    <ligand>
        <name>heme b</name>
        <dbReference type="ChEBI" id="CHEBI:60344"/>
    </ligand>
</feature>
<feature type="binding site" description="axial binding residue" evidence="5">
    <location>
        <position position="16"/>
    </location>
    <ligand>
        <name>heme b</name>
        <dbReference type="ChEBI" id="CHEBI:60344"/>
    </ligand>
    <ligandPart>
        <name>Fe</name>
        <dbReference type="ChEBI" id="CHEBI:18248"/>
    </ligandPart>
</feature>
<organism evidence="6 7">
    <name type="scientific">Paractinoplanes abujensis</name>
    <dbReference type="NCBI Taxonomy" id="882441"/>
    <lineage>
        <taxon>Bacteria</taxon>
        <taxon>Bacillati</taxon>
        <taxon>Actinomycetota</taxon>
        <taxon>Actinomycetes</taxon>
        <taxon>Micromonosporales</taxon>
        <taxon>Micromonosporaceae</taxon>
        <taxon>Paractinoplanes</taxon>
    </lineage>
</organism>
<protein>
    <submittedName>
        <fullName evidence="6">Heme oxygenase</fullName>
        <ecNumber evidence="6">1.14.14.18</ecNumber>
    </submittedName>
</protein>
<comment type="caution">
    <text evidence="6">The sequence shown here is derived from an EMBL/GenBank/DDBJ whole genome shotgun (WGS) entry which is preliminary data.</text>
</comment>
<sequence>MTEFAARIRRATMAEHREAETRSFISRLMAGEVPYAGYAVLTAQYLHIYRELEAAAARMRTDEVAAGFADPLLDRVPSLEADVQFLGSADVRPLEATRRYVARLREQCHDSAAHFIAHHYVRYLGDLSGGLMVGRSVARTYGLGPGGVAFYSFLDIPDSKAYKAAYRERLDSLPAVLGPAGLDALVAESQLAFKLNAALFVEMGRRFEDVAPAA</sequence>
<accession>A0A7W7CMM8</accession>
<dbReference type="EC" id="1.14.14.18" evidence="6"/>
<proteinExistence type="predicted"/>
<dbReference type="PRINTS" id="PR00088">
    <property type="entry name" value="HAEMOXYGNASE"/>
</dbReference>
<feature type="binding site" evidence="4">
    <location>
        <position position="167"/>
    </location>
    <ligand>
        <name>heme b</name>
        <dbReference type="ChEBI" id="CHEBI:60344"/>
    </ligand>
</feature>
<reference evidence="6 7" key="1">
    <citation type="submission" date="2020-08" db="EMBL/GenBank/DDBJ databases">
        <title>Sequencing the genomes of 1000 actinobacteria strains.</title>
        <authorList>
            <person name="Klenk H.-P."/>
        </authorList>
    </citation>
    <scope>NUCLEOTIDE SEQUENCE [LARGE SCALE GENOMIC DNA]</scope>
    <source>
        <strain evidence="6 7">DSM 45518</strain>
    </source>
</reference>
<dbReference type="RefSeq" id="WP_184950178.1">
    <property type="nucleotide sequence ID" value="NZ_BOMC01000006.1"/>
</dbReference>
<dbReference type="SUPFAM" id="SSF48613">
    <property type="entry name" value="Heme oxygenase-like"/>
    <property type="match status" value="1"/>
</dbReference>
<evidence type="ECO:0000256" key="4">
    <source>
        <dbReference type="PIRSR" id="PIRSR000343-1"/>
    </source>
</evidence>
<keyword evidence="2 5" id="KW-0479">Metal-binding</keyword>
<keyword evidence="1 4" id="KW-0349">Heme</keyword>
<dbReference type="GO" id="GO:0006979">
    <property type="term" value="P:response to oxidative stress"/>
    <property type="evidence" value="ECO:0007669"/>
    <property type="project" value="TreeGrafter"/>
</dbReference>
<feature type="binding site" evidence="4">
    <location>
        <position position="9"/>
    </location>
    <ligand>
        <name>heme b</name>
        <dbReference type="ChEBI" id="CHEBI:60344"/>
    </ligand>
</feature>
<dbReference type="EMBL" id="JACHMF010000001">
    <property type="protein sequence ID" value="MBB4691351.1"/>
    <property type="molecule type" value="Genomic_DNA"/>
</dbReference>
<evidence type="ECO:0000313" key="6">
    <source>
        <dbReference type="EMBL" id="MBB4691351.1"/>
    </source>
</evidence>
<gene>
    <name evidence="6" type="ORF">BKA14_001499</name>
</gene>
<dbReference type="Proteomes" id="UP000542742">
    <property type="component" value="Unassembled WGS sequence"/>
</dbReference>
<name>A0A7W7CMM8_9ACTN</name>